<dbReference type="PANTHER" id="PTHR31570:SF1">
    <property type="entry name" value="HAUS AUGMIN-LIKE COMPLEX SUBUNIT 1"/>
    <property type="match status" value="1"/>
</dbReference>
<dbReference type="OrthoDB" id="5372507at2759"/>
<dbReference type="GO" id="GO:0051301">
    <property type="term" value="P:cell division"/>
    <property type="evidence" value="ECO:0007669"/>
    <property type="project" value="UniProtKB-KW"/>
</dbReference>
<organism evidence="12 13">
    <name type="scientific">Aplosporella prunicola CBS 121167</name>
    <dbReference type="NCBI Taxonomy" id="1176127"/>
    <lineage>
        <taxon>Eukaryota</taxon>
        <taxon>Fungi</taxon>
        <taxon>Dikarya</taxon>
        <taxon>Ascomycota</taxon>
        <taxon>Pezizomycotina</taxon>
        <taxon>Dothideomycetes</taxon>
        <taxon>Dothideomycetes incertae sedis</taxon>
        <taxon>Botryosphaeriales</taxon>
        <taxon>Aplosporellaceae</taxon>
        <taxon>Aplosporella</taxon>
    </lineage>
</organism>
<dbReference type="GO" id="GO:0070652">
    <property type="term" value="C:HAUS complex"/>
    <property type="evidence" value="ECO:0007669"/>
    <property type="project" value="InterPro"/>
</dbReference>
<keyword evidence="5" id="KW-0493">Microtubule</keyword>
<dbReference type="GeneID" id="54300482"/>
<evidence type="ECO:0000256" key="11">
    <source>
        <dbReference type="SAM" id="MobiDB-lite"/>
    </source>
</evidence>
<evidence type="ECO:0000256" key="2">
    <source>
        <dbReference type="ARBA" id="ARBA00005479"/>
    </source>
</evidence>
<keyword evidence="13" id="KW-1185">Reference proteome</keyword>
<reference evidence="12" key="1">
    <citation type="journal article" date="2020" name="Stud. Mycol.">
        <title>101 Dothideomycetes genomes: a test case for predicting lifestyles and emergence of pathogens.</title>
        <authorList>
            <person name="Haridas S."/>
            <person name="Albert R."/>
            <person name="Binder M."/>
            <person name="Bloem J."/>
            <person name="Labutti K."/>
            <person name="Salamov A."/>
            <person name="Andreopoulos B."/>
            <person name="Baker S."/>
            <person name="Barry K."/>
            <person name="Bills G."/>
            <person name="Bluhm B."/>
            <person name="Cannon C."/>
            <person name="Castanera R."/>
            <person name="Culley D."/>
            <person name="Daum C."/>
            <person name="Ezra D."/>
            <person name="Gonzalez J."/>
            <person name="Henrissat B."/>
            <person name="Kuo A."/>
            <person name="Liang C."/>
            <person name="Lipzen A."/>
            <person name="Lutzoni F."/>
            <person name="Magnuson J."/>
            <person name="Mondo S."/>
            <person name="Nolan M."/>
            <person name="Ohm R."/>
            <person name="Pangilinan J."/>
            <person name="Park H.-J."/>
            <person name="Ramirez L."/>
            <person name="Alfaro M."/>
            <person name="Sun H."/>
            <person name="Tritt A."/>
            <person name="Yoshinaga Y."/>
            <person name="Zwiers L.-H."/>
            <person name="Turgeon B."/>
            <person name="Goodwin S."/>
            <person name="Spatafora J."/>
            <person name="Crous P."/>
            <person name="Grigoriev I."/>
        </authorList>
    </citation>
    <scope>NUCLEOTIDE SEQUENCE</scope>
    <source>
        <strain evidence="12">CBS 121167</strain>
    </source>
</reference>
<dbReference type="Proteomes" id="UP000799438">
    <property type="component" value="Unassembled WGS sequence"/>
</dbReference>
<keyword evidence="6" id="KW-0498">Mitosis</keyword>
<accession>A0A6A6BKS3</accession>
<dbReference type="GO" id="GO:0005829">
    <property type="term" value="C:cytosol"/>
    <property type="evidence" value="ECO:0007669"/>
    <property type="project" value="TreeGrafter"/>
</dbReference>
<evidence type="ECO:0000256" key="5">
    <source>
        <dbReference type="ARBA" id="ARBA00022701"/>
    </source>
</evidence>
<keyword evidence="3" id="KW-0963">Cytoplasm</keyword>
<evidence type="ECO:0000256" key="6">
    <source>
        <dbReference type="ARBA" id="ARBA00022776"/>
    </source>
</evidence>
<evidence type="ECO:0000313" key="12">
    <source>
        <dbReference type="EMBL" id="KAF2144720.1"/>
    </source>
</evidence>
<keyword evidence="8" id="KW-0206">Cytoskeleton</keyword>
<dbReference type="RefSeq" id="XP_033400432.1">
    <property type="nucleotide sequence ID" value="XM_033542985.1"/>
</dbReference>
<name>A0A6A6BKS3_9PEZI</name>
<keyword evidence="4" id="KW-0132">Cell division</keyword>
<evidence type="ECO:0000313" key="13">
    <source>
        <dbReference type="Proteomes" id="UP000799438"/>
    </source>
</evidence>
<dbReference type="PANTHER" id="PTHR31570">
    <property type="entry name" value="HAUS AUGMIN-LIKE COMPLEX SUBUNIT 1"/>
    <property type="match status" value="1"/>
</dbReference>
<feature type="region of interest" description="Disordered" evidence="11">
    <location>
        <begin position="216"/>
        <end position="236"/>
    </location>
</feature>
<feature type="region of interest" description="Disordered" evidence="11">
    <location>
        <begin position="1"/>
        <end position="23"/>
    </location>
</feature>
<evidence type="ECO:0000256" key="7">
    <source>
        <dbReference type="ARBA" id="ARBA00023054"/>
    </source>
</evidence>
<evidence type="ECO:0000256" key="4">
    <source>
        <dbReference type="ARBA" id="ARBA00022618"/>
    </source>
</evidence>
<dbReference type="AlphaFoldDB" id="A0A6A6BKS3"/>
<proteinExistence type="inferred from homology"/>
<protein>
    <submittedName>
        <fullName evidence="12">Uncharacterized protein</fullName>
    </submittedName>
</protein>
<feature type="coiled-coil region" evidence="10">
    <location>
        <begin position="282"/>
        <end position="333"/>
    </location>
</feature>
<evidence type="ECO:0000256" key="10">
    <source>
        <dbReference type="SAM" id="Coils"/>
    </source>
</evidence>
<dbReference type="Pfam" id="PF25762">
    <property type="entry name" value="HAUS1"/>
    <property type="match status" value="1"/>
</dbReference>
<comment type="similarity">
    <text evidence="2">Belongs to the HAUS1 family.</text>
</comment>
<evidence type="ECO:0000256" key="8">
    <source>
        <dbReference type="ARBA" id="ARBA00023212"/>
    </source>
</evidence>
<evidence type="ECO:0000256" key="1">
    <source>
        <dbReference type="ARBA" id="ARBA00004186"/>
    </source>
</evidence>
<sequence length="343" mass="37026">MDDALSPDALFSPSKARQQRAQANDWQHVETWLSALYPNRPLPTFERNEDTLKALLALAAANECADEEAGLMRALGEEAQREMEQADAAPADNDNAQLLSTIESSLTPAGHASLTAMAELTTTLHAPDTSPTTLAHALIAQNTHLAALTQQQAALLTLRNLLAQDLQYLETTHEELTTSPALAAPPALPRQTADFQRQTKQLAPKLREYEERLAALRPPTVPSPAPSPSRATFALSASPTRSSAFLDRRPSSSTTASASSAAIAAAAASDALTSSSAALLHLRAAEDEALALRDEVAHLEGQVQAYRDLPPQREGARRLVRQREKMLEQLKAERDGRFEALVE</sequence>
<evidence type="ECO:0000256" key="3">
    <source>
        <dbReference type="ARBA" id="ARBA00022490"/>
    </source>
</evidence>
<keyword evidence="9" id="KW-0131">Cell cycle</keyword>
<keyword evidence="7 10" id="KW-0175">Coiled coil</keyword>
<comment type="subcellular location">
    <subcellularLocation>
        <location evidence="1">Cytoplasm</location>
        <location evidence="1">Cytoskeleton</location>
        <location evidence="1">Spindle</location>
    </subcellularLocation>
</comment>
<gene>
    <name evidence="12" type="ORF">K452DRAFT_306499</name>
</gene>
<dbReference type="EMBL" id="ML995479">
    <property type="protein sequence ID" value="KAF2144720.1"/>
    <property type="molecule type" value="Genomic_DNA"/>
</dbReference>
<dbReference type="GO" id="GO:0051225">
    <property type="term" value="P:spindle assembly"/>
    <property type="evidence" value="ECO:0007669"/>
    <property type="project" value="InterPro"/>
</dbReference>
<dbReference type="GO" id="GO:0005819">
    <property type="term" value="C:spindle"/>
    <property type="evidence" value="ECO:0007669"/>
    <property type="project" value="UniProtKB-SubCell"/>
</dbReference>
<evidence type="ECO:0000256" key="9">
    <source>
        <dbReference type="ARBA" id="ARBA00023306"/>
    </source>
</evidence>
<dbReference type="InterPro" id="IPR026243">
    <property type="entry name" value="HAUS1"/>
</dbReference>
<dbReference type="GO" id="GO:0005874">
    <property type="term" value="C:microtubule"/>
    <property type="evidence" value="ECO:0007669"/>
    <property type="project" value="UniProtKB-KW"/>
</dbReference>